<dbReference type="Gramene" id="QL11p057128:mrna">
    <property type="protein sequence ID" value="QL11p057128:mrna"/>
    <property type="gene ID" value="QL11p057128"/>
</dbReference>
<name>A0A7N2N189_QUELO</name>
<dbReference type="InParanoid" id="A0A7N2N189"/>
<dbReference type="AlphaFoldDB" id="A0A7N2N189"/>
<dbReference type="InterPro" id="IPR026960">
    <property type="entry name" value="RVT-Znf"/>
</dbReference>
<evidence type="ECO:0000313" key="3">
    <source>
        <dbReference type="Proteomes" id="UP000594261"/>
    </source>
</evidence>
<reference evidence="2 3" key="1">
    <citation type="journal article" date="2016" name="G3 (Bethesda)">
        <title>First Draft Assembly and Annotation of the Genome of a California Endemic Oak Quercus lobata Nee (Fagaceae).</title>
        <authorList>
            <person name="Sork V.L."/>
            <person name="Fitz-Gibbon S.T."/>
            <person name="Puiu D."/>
            <person name="Crepeau M."/>
            <person name="Gugger P.F."/>
            <person name="Sherman R."/>
            <person name="Stevens K."/>
            <person name="Langley C.H."/>
            <person name="Pellegrini M."/>
            <person name="Salzberg S.L."/>
        </authorList>
    </citation>
    <scope>NUCLEOTIDE SEQUENCE [LARGE SCALE GENOMIC DNA]</scope>
    <source>
        <strain evidence="2 3">cv. SW786</strain>
    </source>
</reference>
<dbReference type="PANTHER" id="PTHR33116">
    <property type="entry name" value="REVERSE TRANSCRIPTASE ZINC-BINDING DOMAIN-CONTAINING PROTEIN-RELATED-RELATED"/>
    <property type="match status" value="1"/>
</dbReference>
<accession>A0A7N2N189</accession>
<sequence length="574" mass="66214">MLFLIMMEVFSRMLRRVEGAGLICGFKVEGRRGGGECVTHLLFADDTILFCDADVEQILHIRLLLLSLQALTGLKVNVHKSEMVPIGEVEDVHALAEILGCKVGKLPMSYLGMPLGASHNSPSIWNPILENFEWRLAGWKKLIEKLQRDFLWGDSKTHLVGWDKVCAPTANGGLGIRKLTTFNRALLGKWLWRFGKEEDRLWRRMVASKYGEEWGGWTSKLGRGVHGCGLWRGIRMGWEDFSKNCQSVVGLGNRVRFWQDGWCEGQPFHLAFPRLYGIAIDKEVSVEASLSMQGAEDRRIWDVRFIREFNDWEMNEGLHFLRILGAITPPMDVGDRMRWKLKLNRDFDIWSYYNKLRNSPSIVFPWKAIWKVKAPRQVSFFVWCVAWNKILTGDNLRLRRLVFVDWCIMCRHCGETVDHLLLYCEMAYRLWSFVFINFGLSWVVSSSIPDLLFGWWNWLGKHSSQIWNLVPLCIFWCIWKERNRRTFEDLVNSGDQMLASFSGTLFDCQKPESLIQLKVGLRTNEGQKANAENARGFNTAAEETICAKALDVDSFSVDEPSVKVEQENVNKPVD</sequence>
<protein>
    <recommendedName>
        <fullName evidence="1">Reverse transcriptase zinc-binding domain-containing protein</fullName>
    </recommendedName>
</protein>
<evidence type="ECO:0000259" key="1">
    <source>
        <dbReference type="Pfam" id="PF13966"/>
    </source>
</evidence>
<keyword evidence="3" id="KW-1185">Reference proteome</keyword>
<evidence type="ECO:0000313" key="2">
    <source>
        <dbReference type="EnsemblPlants" id="QL11p057128:mrna"/>
    </source>
</evidence>
<dbReference type="Proteomes" id="UP000594261">
    <property type="component" value="Chromosome 11"/>
</dbReference>
<organism evidence="2 3">
    <name type="scientific">Quercus lobata</name>
    <name type="common">Valley oak</name>
    <dbReference type="NCBI Taxonomy" id="97700"/>
    <lineage>
        <taxon>Eukaryota</taxon>
        <taxon>Viridiplantae</taxon>
        <taxon>Streptophyta</taxon>
        <taxon>Embryophyta</taxon>
        <taxon>Tracheophyta</taxon>
        <taxon>Spermatophyta</taxon>
        <taxon>Magnoliopsida</taxon>
        <taxon>eudicotyledons</taxon>
        <taxon>Gunneridae</taxon>
        <taxon>Pentapetalae</taxon>
        <taxon>rosids</taxon>
        <taxon>fabids</taxon>
        <taxon>Fagales</taxon>
        <taxon>Fagaceae</taxon>
        <taxon>Quercus</taxon>
    </lineage>
</organism>
<dbReference type="PANTHER" id="PTHR33116:SF78">
    <property type="entry name" value="OS12G0587133 PROTEIN"/>
    <property type="match status" value="1"/>
</dbReference>
<dbReference type="EMBL" id="LRBV02000011">
    <property type="status" value="NOT_ANNOTATED_CDS"/>
    <property type="molecule type" value="Genomic_DNA"/>
</dbReference>
<proteinExistence type="predicted"/>
<feature type="domain" description="Reverse transcriptase zinc-binding" evidence="1">
    <location>
        <begin position="347"/>
        <end position="431"/>
    </location>
</feature>
<dbReference type="Pfam" id="PF13966">
    <property type="entry name" value="zf-RVT"/>
    <property type="match status" value="1"/>
</dbReference>
<reference evidence="2" key="2">
    <citation type="submission" date="2021-01" db="UniProtKB">
        <authorList>
            <consortium name="EnsemblPlants"/>
        </authorList>
    </citation>
    <scope>IDENTIFICATION</scope>
</reference>
<dbReference type="EnsemblPlants" id="QL11p057128:mrna">
    <property type="protein sequence ID" value="QL11p057128:mrna"/>
    <property type="gene ID" value="QL11p057128"/>
</dbReference>
<dbReference type="OMA" id="LERNACT"/>